<evidence type="ECO:0000313" key="2">
    <source>
        <dbReference type="Proteomes" id="UP000762676"/>
    </source>
</evidence>
<proteinExistence type="predicted"/>
<name>A0AAV4GM96_9GAST</name>
<dbReference type="AlphaFoldDB" id="A0AAV4GM96"/>
<keyword evidence="2" id="KW-1185">Reference proteome</keyword>
<gene>
    <name evidence="1" type="ORF">ElyMa_002456200</name>
</gene>
<protein>
    <submittedName>
        <fullName evidence="1">Uncharacterized protein</fullName>
    </submittedName>
</protein>
<comment type="caution">
    <text evidence="1">The sequence shown here is derived from an EMBL/GenBank/DDBJ whole genome shotgun (WGS) entry which is preliminary data.</text>
</comment>
<accession>A0AAV4GM96</accession>
<sequence length="109" mass="12309">MPGKKTCPLCLEEKLAILRKRGSLNVRKEIFSHCAHRRKFWLSNAPQPANTDQFSHLMRAELPETLKLSSDEKLYKFGEKHATSGTIVDNAPKTCAKLVTLASRAAQFR</sequence>
<dbReference type="EMBL" id="BMAT01005044">
    <property type="protein sequence ID" value="GFR86028.1"/>
    <property type="molecule type" value="Genomic_DNA"/>
</dbReference>
<evidence type="ECO:0000313" key="1">
    <source>
        <dbReference type="EMBL" id="GFR86028.1"/>
    </source>
</evidence>
<reference evidence="1 2" key="1">
    <citation type="journal article" date="2021" name="Elife">
        <title>Chloroplast acquisition without the gene transfer in kleptoplastic sea slugs, Plakobranchus ocellatus.</title>
        <authorList>
            <person name="Maeda T."/>
            <person name="Takahashi S."/>
            <person name="Yoshida T."/>
            <person name="Shimamura S."/>
            <person name="Takaki Y."/>
            <person name="Nagai Y."/>
            <person name="Toyoda A."/>
            <person name="Suzuki Y."/>
            <person name="Arimoto A."/>
            <person name="Ishii H."/>
            <person name="Satoh N."/>
            <person name="Nishiyama T."/>
            <person name="Hasebe M."/>
            <person name="Maruyama T."/>
            <person name="Minagawa J."/>
            <person name="Obokata J."/>
            <person name="Shigenobu S."/>
        </authorList>
    </citation>
    <scope>NUCLEOTIDE SEQUENCE [LARGE SCALE GENOMIC DNA]</scope>
</reference>
<dbReference type="Proteomes" id="UP000762676">
    <property type="component" value="Unassembled WGS sequence"/>
</dbReference>
<organism evidence="1 2">
    <name type="scientific">Elysia marginata</name>
    <dbReference type="NCBI Taxonomy" id="1093978"/>
    <lineage>
        <taxon>Eukaryota</taxon>
        <taxon>Metazoa</taxon>
        <taxon>Spiralia</taxon>
        <taxon>Lophotrochozoa</taxon>
        <taxon>Mollusca</taxon>
        <taxon>Gastropoda</taxon>
        <taxon>Heterobranchia</taxon>
        <taxon>Euthyneura</taxon>
        <taxon>Panpulmonata</taxon>
        <taxon>Sacoglossa</taxon>
        <taxon>Placobranchoidea</taxon>
        <taxon>Plakobranchidae</taxon>
        <taxon>Elysia</taxon>
    </lineage>
</organism>